<evidence type="ECO:0000313" key="2">
    <source>
        <dbReference type="Proteomes" id="UP000286134"/>
    </source>
</evidence>
<dbReference type="Proteomes" id="UP000286134">
    <property type="component" value="Unassembled WGS sequence"/>
</dbReference>
<comment type="caution">
    <text evidence="1">The sequence shown here is derived from an EMBL/GenBank/DDBJ whole genome shotgun (WGS) entry which is preliminary data.</text>
</comment>
<proteinExistence type="predicted"/>
<dbReference type="OrthoDB" id="10378171at2759"/>
<accession>A0A420HG01</accession>
<keyword evidence="2" id="KW-1185">Reference proteome</keyword>
<organism evidence="1 2">
    <name type="scientific">Erysiphe neolycopersici</name>
    <dbReference type="NCBI Taxonomy" id="212602"/>
    <lineage>
        <taxon>Eukaryota</taxon>
        <taxon>Fungi</taxon>
        <taxon>Dikarya</taxon>
        <taxon>Ascomycota</taxon>
        <taxon>Pezizomycotina</taxon>
        <taxon>Leotiomycetes</taxon>
        <taxon>Erysiphales</taxon>
        <taxon>Erysiphaceae</taxon>
        <taxon>Erysiphe</taxon>
    </lineage>
</organism>
<evidence type="ECO:0000313" key="1">
    <source>
        <dbReference type="EMBL" id="RKF56350.1"/>
    </source>
</evidence>
<name>A0A420HG01_9PEZI</name>
<feature type="non-terminal residue" evidence="1">
    <location>
        <position position="1"/>
    </location>
</feature>
<dbReference type="EMBL" id="MCFK01008212">
    <property type="protein sequence ID" value="RKF56350.1"/>
    <property type="molecule type" value="Genomic_DNA"/>
</dbReference>
<reference evidence="1 2" key="1">
    <citation type="journal article" date="2018" name="BMC Genomics">
        <title>Comparative genome analyses reveal sequence features reflecting distinct modes of host-adaptation between dicot and monocot powdery mildew.</title>
        <authorList>
            <person name="Wu Y."/>
            <person name="Ma X."/>
            <person name="Pan Z."/>
            <person name="Kale S.D."/>
            <person name="Song Y."/>
            <person name="King H."/>
            <person name="Zhang Q."/>
            <person name="Presley C."/>
            <person name="Deng X."/>
            <person name="Wei C.I."/>
            <person name="Xiao S."/>
        </authorList>
    </citation>
    <scope>NUCLEOTIDE SEQUENCE [LARGE SCALE GENOMIC DNA]</scope>
    <source>
        <strain evidence="1">UMSG2</strain>
    </source>
</reference>
<sequence>LKLWLESKGLFYVCLHEKEKYCSVIHFRDRIPTDIEILTASVAALHVKKDDEKKTPSVNQSSVMNHERSIQWEKDESAVIYWLRRCCGNDLDIIEESNTSKKIWDALYQKYSQVRAGDLRQLEREITSFNREFQAPHLPSKSVLDTSIINPEKKLTAKKQPEEKAKYKTKSNPKLREKVKVTISPREKSKIKLDGTNEIKNPGALSTTSESDKIVIPLKIKTTLYPL</sequence>
<dbReference type="AlphaFoldDB" id="A0A420HG01"/>
<gene>
    <name evidence="1" type="ORF">OnM2_n082037</name>
</gene>
<protein>
    <submittedName>
        <fullName evidence="1">Uncharacterized protein</fullName>
    </submittedName>
</protein>